<dbReference type="WBParaSite" id="ASIM_0000470201-mRNA-1">
    <property type="protein sequence ID" value="ASIM_0000470201-mRNA-1"/>
    <property type="gene ID" value="ASIM_0000470201"/>
</dbReference>
<name>A0A0M3JAT0_ANISI</name>
<reference evidence="3" key="1">
    <citation type="submission" date="2017-02" db="UniProtKB">
        <authorList>
            <consortium name="WormBaseParasite"/>
        </authorList>
    </citation>
    <scope>IDENTIFICATION</scope>
</reference>
<dbReference type="AlphaFoldDB" id="A0A0M3JAT0"/>
<dbReference type="EMBL" id="UYRR01007938">
    <property type="protein sequence ID" value="VDK23984.1"/>
    <property type="molecule type" value="Genomic_DNA"/>
</dbReference>
<sequence>MMRIFTDRLIIQMAIKKEIDLGVTASYRDIIRPGPCGPACFSFNRLPRMHLSSSCIEQQGDNDDLPDIEGAMLLSSVSNTALEGTTIHAGKPVMDRQRLQFVRMPNCQ</sequence>
<evidence type="ECO:0000313" key="3">
    <source>
        <dbReference type="WBParaSite" id="ASIM_0000470201-mRNA-1"/>
    </source>
</evidence>
<evidence type="ECO:0000313" key="1">
    <source>
        <dbReference type="EMBL" id="VDK23984.1"/>
    </source>
</evidence>
<keyword evidence="2" id="KW-1185">Reference proteome</keyword>
<proteinExistence type="predicted"/>
<evidence type="ECO:0000313" key="2">
    <source>
        <dbReference type="Proteomes" id="UP000267096"/>
    </source>
</evidence>
<organism evidence="3">
    <name type="scientific">Anisakis simplex</name>
    <name type="common">Herring worm</name>
    <dbReference type="NCBI Taxonomy" id="6269"/>
    <lineage>
        <taxon>Eukaryota</taxon>
        <taxon>Metazoa</taxon>
        <taxon>Ecdysozoa</taxon>
        <taxon>Nematoda</taxon>
        <taxon>Chromadorea</taxon>
        <taxon>Rhabditida</taxon>
        <taxon>Spirurina</taxon>
        <taxon>Ascaridomorpha</taxon>
        <taxon>Ascaridoidea</taxon>
        <taxon>Anisakidae</taxon>
        <taxon>Anisakis</taxon>
        <taxon>Anisakis simplex complex</taxon>
    </lineage>
</organism>
<dbReference type="Proteomes" id="UP000267096">
    <property type="component" value="Unassembled WGS sequence"/>
</dbReference>
<gene>
    <name evidence="1" type="ORF">ASIM_LOCUS4513</name>
</gene>
<protein>
    <submittedName>
        <fullName evidence="1 3">Uncharacterized protein</fullName>
    </submittedName>
</protein>
<accession>A0A0M3JAT0</accession>
<reference evidence="1 2" key="2">
    <citation type="submission" date="2018-11" db="EMBL/GenBank/DDBJ databases">
        <authorList>
            <consortium name="Pathogen Informatics"/>
        </authorList>
    </citation>
    <scope>NUCLEOTIDE SEQUENCE [LARGE SCALE GENOMIC DNA]</scope>
</reference>